<evidence type="ECO:0000256" key="1">
    <source>
        <dbReference type="ARBA" id="ARBA00001974"/>
    </source>
</evidence>
<dbReference type="PANTHER" id="PTHR42913:SF3">
    <property type="entry name" value="64 KDA MITOCHONDRIAL NADH DEHYDROGENASE (EUROFUNG)"/>
    <property type="match status" value="1"/>
</dbReference>
<evidence type="ECO:0000313" key="7">
    <source>
        <dbReference type="EMBL" id="VEJ20590.1"/>
    </source>
</evidence>
<evidence type="ECO:0000256" key="3">
    <source>
        <dbReference type="ARBA" id="ARBA00022630"/>
    </source>
</evidence>
<dbReference type="GO" id="GO:0019646">
    <property type="term" value="P:aerobic electron transport chain"/>
    <property type="evidence" value="ECO:0007669"/>
    <property type="project" value="TreeGrafter"/>
</dbReference>
<evidence type="ECO:0000256" key="4">
    <source>
        <dbReference type="ARBA" id="ARBA00022827"/>
    </source>
</evidence>
<keyword evidence="4" id="KW-0274">FAD</keyword>
<feature type="domain" description="FAD/NAD(P)-binding" evidence="6">
    <location>
        <begin position="3"/>
        <end position="329"/>
    </location>
</feature>
<dbReference type="GO" id="GO:0003955">
    <property type="term" value="F:NAD(P)H dehydrogenase (quinone) activity"/>
    <property type="evidence" value="ECO:0007669"/>
    <property type="project" value="TreeGrafter"/>
</dbReference>
<keyword evidence="8" id="KW-1185">Reference proteome</keyword>
<evidence type="ECO:0000256" key="5">
    <source>
        <dbReference type="ARBA" id="ARBA00023002"/>
    </source>
</evidence>
<dbReference type="PRINTS" id="PR00368">
    <property type="entry name" value="FADPNR"/>
</dbReference>
<protein>
    <submittedName>
        <fullName evidence="7">NADH dehydrogenase</fullName>
        <ecNumber evidence="7">1.6.99.3</ecNumber>
    </submittedName>
</protein>
<gene>
    <name evidence="7" type="primary">ndh</name>
    <name evidence="7" type="ORF">NCTC12227_00297</name>
</gene>
<dbReference type="Gene3D" id="3.50.50.100">
    <property type="match status" value="1"/>
</dbReference>
<dbReference type="InterPro" id="IPR051169">
    <property type="entry name" value="NADH-Q_oxidoreductase"/>
</dbReference>
<dbReference type="Proteomes" id="UP000268229">
    <property type="component" value="Chromosome"/>
</dbReference>
<evidence type="ECO:0000313" key="8">
    <source>
        <dbReference type="Proteomes" id="UP000268229"/>
    </source>
</evidence>
<organism evidence="7 8">
    <name type="scientific">Neisseria animaloris</name>
    <dbReference type="NCBI Taxonomy" id="326522"/>
    <lineage>
        <taxon>Bacteria</taxon>
        <taxon>Pseudomonadati</taxon>
        <taxon>Pseudomonadota</taxon>
        <taxon>Betaproteobacteria</taxon>
        <taxon>Neisseriales</taxon>
        <taxon>Neisseriaceae</taxon>
        <taxon>Neisseria</taxon>
    </lineage>
</organism>
<proteinExistence type="inferred from homology"/>
<comment type="similarity">
    <text evidence="2">Belongs to the NADH dehydrogenase family.</text>
</comment>
<evidence type="ECO:0000256" key="2">
    <source>
        <dbReference type="ARBA" id="ARBA00005272"/>
    </source>
</evidence>
<dbReference type="OrthoDB" id="9781621at2"/>
<dbReference type="InterPro" id="IPR036188">
    <property type="entry name" value="FAD/NAD-bd_sf"/>
</dbReference>
<dbReference type="SUPFAM" id="SSF51905">
    <property type="entry name" value="FAD/NAD(P)-binding domain"/>
    <property type="match status" value="1"/>
</dbReference>
<evidence type="ECO:0000259" key="6">
    <source>
        <dbReference type="Pfam" id="PF07992"/>
    </source>
</evidence>
<dbReference type="KEGG" id="nani:NCTC12227_00297"/>
<dbReference type="EC" id="1.6.99.3" evidence="7"/>
<dbReference type="EMBL" id="LR134516">
    <property type="protein sequence ID" value="VEJ20590.1"/>
    <property type="molecule type" value="Genomic_DNA"/>
</dbReference>
<keyword evidence="5 7" id="KW-0560">Oxidoreductase</keyword>
<dbReference type="PANTHER" id="PTHR42913">
    <property type="entry name" value="APOPTOSIS-INDUCING FACTOR 1"/>
    <property type="match status" value="1"/>
</dbReference>
<accession>A0A3S4YPW9</accession>
<comment type="cofactor">
    <cofactor evidence="1">
        <name>FAD</name>
        <dbReference type="ChEBI" id="CHEBI:57692"/>
    </cofactor>
</comment>
<reference evidence="7 8" key="1">
    <citation type="submission" date="2018-12" db="EMBL/GenBank/DDBJ databases">
        <authorList>
            <consortium name="Pathogen Informatics"/>
        </authorList>
    </citation>
    <scope>NUCLEOTIDE SEQUENCE [LARGE SCALE GENOMIC DNA]</scope>
    <source>
        <strain evidence="7 8">NCTC12227</strain>
    </source>
</reference>
<dbReference type="Pfam" id="PF07992">
    <property type="entry name" value="Pyr_redox_2"/>
    <property type="match status" value="1"/>
</dbReference>
<dbReference type="RefSeq" id="WP_107878696.1">
    <property type="nucleotide sequence ID" value="NZ_JBGNXI010000006.1"/>
</dbReference>
<dbReference type="STRING" id="326522.BWD08_01240"/>
<dbReference type="InterPro" id="IPR023753">
    <property type="entry name" value="FAD/NAD-binding_dom"/>
</dbReference>
<name>A0A3S4YPW9_9NEIS</name>
<dbReference type="PRINTS" id="PR00411">
    <property type="entry name" value="PNDRDTASEI"/>
</dbReference>
<sequence>MHYDIIIVGGGAGGLELASKLGRALGRKNGPEKILLIDRSVFHIWKPTLHEVAAGTLNPQQEGLSYSILGRSNHFSFVLGELVKFDPEVKKLTLKEVYQADGTLIIPERHITFNRCVLAVGSGSNFFGTPGSEYAYVLENAQDAQNFHTHLLNLFAKAAYSTNKQLNVVIVGAGATGVELSAEMMEAYHEIQSTSGSEQRFRINLTLIEAASRILSGLPEKVSSQALQALQQKQIKVMTSTKVMQIYPDKVETDQGNISADVVVWAAGIKAADSNREYGLPVNRINQFEVNTQLQTPFEGIYAMGDCAACEWEDGKLVPARAQAAHQQADFLCDLLLAYTKNRSFNKTFLYKDSGSLVSLGNNHGVGNLMGSLSGGSFFIEGLIAKYMYMSLHLMHHKTILGYSKTILLALARAMQKRVSGRLKLH</sequence>
<dbReference type="AlphaFoldDB" id="A0A3S4YPW9"/>
<keyword evidence="3" id="KW-0285">Flavoprotein</keyword>